<dbReference type="RefSeq" id="WP_246951909.1">
    <property type="nucleotide sequence ID" value="NZ_JALKII010000005.1"/>
</dbReference>
<keyword evidence="3" id="KW-1185">Reference proteome</keyword>
<dbReference type="Proteomes" id="UP001165524">
    <property type="component" value="Unassembled WGS sequence"/>
</dbReference>
<comment type="caution">
    <text evidence="2">The sequence shown here is derived from an EMBL/GenBank/DDBJ whole genome shotgun (WGS) entry which is preliminary data.</text>
</comment>
<name>A0ABT0E7X5_9GAMM</name>
<evidence type="ECO:0000256" key="1">
    <source>
        <dbReference type="SAM" id="SignalP"/>
    </source>
</evidence>
<proteinExistence type="predicted"/>
<accession>A0ABT0E7X5</accession>
<keyword evidence="1" id="KW-0732">Signal</keyword>
<gene>
    <name evidence="2" type="ORF">MU846_09130</name>
</gene>
<protein>
    <recommendedName>
        <fullName evidence="4">LTXXQ motif family protein</fullName>
    </recommendedName>
</protein>
<evidence type="ECO:0008006" key="4">
    <source>
        <dbReference type="Google" id="ProtNLM"/>
    </source>
</evidence>
<organism evidence="2 3">
    <name type="scientific">Alcanivorax quisquiliarum</name>
    <dbReference type="NCBI Taxonomy" id="2933565"/>
    <lineage>
        <taxon>Bacteria</taxon>
        <taxon>Pseudomonadati</taxon>
        <taxon>Pseudomonadota</taxon>
        <taxon>Gammaproteobacteria</taxon>
        <taxon>Oceanospirillales</taxon>
        <taxon>Alcanivoracaceae</taxon>
        <taxon>Alcanivorax</taxon>
    </lineage>
</organism>
<dbReference type="EMBL" id="JALKII010000005">
    <property type="protein sequence ID" value="MCK0537872.1"/>
    <property type="molecule type" value="Genomic_DNA"/>
</dbReference>
<reference evidence="2" key="1">
    <citation type="submission" date="2022-04" db="EMBL/GenBank/DDBJ databases">
        <title>Alcanivorax sp. CY1518 draft genome sequence.</title>
        <authorList>
            <person name="Zhao G."/>
            <person name="An M."/>
        </authorList>
    </citation>
    <scope>NUCLEOTIDE SEQUENCE</scope>
    <source>
        <strain evidence="2">CY1518</strain>
    </source>
</reference>
<evidence type="ECO:0000313" key="2">
    <source>
        <dbReference type="EMBL" id="MCK0537872.1"/>
    </source>
</evidence>
<evidence type="ECO:0000313" key="3">
    <source>
        <dbReference type="Proteomes" id="UP001165524"/>
    </source>
</evidence>
<sequence>MLKKLIRPALALSLFCLALGTHAADLTQAQLDRWIAAATEGREWSDQLPEDDDFLDDAAPSGMSLRDHLIASAKEHPEVMRILRKHGFSSATQWADTTVQVLSAYSAVQAEQYGTSQADMHAGLQEALREIENNPHLPAEQKKMLQQSLQQSNQFLGELNNASSPADQALIRRNLARVDAAMGAEDD</sequence>
<feature type="chain" id="PRO_5045601877" description="LTXXQ motif family protein" evidence="1">
    <location>
        <begin position="24"/>
        <end position="187"/>
    </location>
</feature>
<feature type="signal peptide" evidence="1">
    <location>
        <begin position="1"/>
        <end position="23"/>
    </location>
</feature>